<dbReference type="InterPro" id="IPR036390">
    <property type="entry name" value="WH_DNA-bd_sf"/>
</dbReference>
<dbReference type="RefSeq" id="WP_187783539.1">
    <property type="nucleotide sequence ID" value="NZ_JACTVA010000007.1"/>
</dbReference>
<evidence type="ECO:0000256" key="1">
    <source>
        <dbReference type="ARBA" id="ARBA00023015"/>
    </source>
</evidence>
<feature type="domain" description="HTH marR-type" evidence="4">
    <location>
        <begin position="17"/>
        <end position="150"/>
    </location>
</feature>
<sequence>MPSTKRAPHPADARTIKDLLSYRVHKLANALSRGAALRYRQDFDVSLMEWRTIALLGDFAPMALKDIARQSGLDKGLASRVVSGLVGRGLIHRAPGQEDARELALSLTPTGQAVYEGLMAAATQRDDAFRAALTEDELRVLDTILAKLLQAALLQAEAPAD</sequence>
<evidence type="ECO:0000313" key="6">
    <source>
        <dbReference type="Proteomes" id="UP000626026"/>
    </source>
</evidence>
<keyword evidence="3" id="KW-0804">Transcription</keyword>
<name>A0ABR7RIY5_9PROT</name>
<dbReference type="InterPro" id="IPR000835">
    <property type="entry name" value="HTH_MarR-typ"/>
</dbReference>
<evidence type="ECO:0000256" key="3">
    <source>
        <dbReference type="ARBA" id="ARBA00023163"/>
    </source>
</evidence>
<dbReference type="InterPro" id="IPR052067">
    <property type="entry name" value="Metal_resp_HTH_trans_reg"/>
</dbReference>
<dbReference type="Pfam" id="PF12802">
    <property type="entry name" value="MarR_2"/>
    <property type="match status" value="1"/>
</dbReference>
<evidence type="ECO:0000313" key="5">
    <source>
        <dbReference type="EMBL" id="MBC9206358.1"/>
    </source>
</evidence>
<reference evidence="5 6" key="1">
    <citation type="journal article" date="2013" name="Int. J. Syst. Evol. Microbiol.">
        <title>Roseomonas aerophila sp. nov., isolated from air.</title>
        <authorList>
            <person name="Kim S.J."/>
            <person name="Weon H.Y."/>
            <person name="Ahn J.H."/>
            <person name="Hong S.B."/>
            <person name="Seok S.J."/>
            <person name="Whang K.S."/>
            <person name="Kwon S.W."/>
        </authorList>
    </citation>
    <scope>NUCLEOTIDE SEQUENCE [LARGE SCALE GENOMIC DNA]</scope>
    <source>
        <strain evidence="5 6">NBRC 108923</strain>
    </source>
</reference>
<dbReference type="Gene3D" id="1.10.10.10">
    <property type="entry name" value="Winged helix-like DNA-binding domain superfamily/Winged helix DNA-binding domain"/>
    <property type="match status" value="1"/>
</dbReference>
<dbReference type="SUPFAM" id="SSF46785">
    <property type="entry name" value="Winged helix' DNA-binding domain"/>
    <property type="match status" value="1"/>
</dbReference>
<proteinExistence type="predicted"/>
<evidence type="ECO:0000256" key="2">
    <source>
        <dbReference type="ARBA" id="ARBA00023125"/>
    </source>
</evidence>
<keyword evidence="1" id="KW-0805">Transcription regulation</keyword>
<dbReference type="PRINTS" id="PR00598">
    <property type="entry name" value="HTHMARR"/>
</dbReference>
<dbReference type="InterPro" id="IPR036388">
    <property type="entry name" value="WH-like_DNA-bd_sf"/>
</dbReference>
<accession>A0ABR7RIY5</accession>
<dbReference type="EMBL" id="JACTVA010000007">
    <property type="protein sequence ID" value="MBC9206358.1"/>
    <property type="molecule type" value="Genomic_DNA"/>
</dbReference>
<keyword evidence="6" id="KW-1185">Reference proteome</keyword>
<evidence type="ECO:0000259" key="4">
    <source>
        <dbReference type="PROSITE" id="PS50995"/>
    </source>
</evidence>
<organism evidence="5 6">
    <name type="scientific">Teichococcus aerophilus</name>
    <dbReference type="NCBI Taxonomy" id="1224513"/>
    <lineage>
        <taxon>Bacteria</taxon>
        <taxon>Pseudomonadati</taxon>
        <taxon>Pseudomonadota</taxon>
        <taxon>Alphaproteobacteria</taxon>
        <taxon>Acetobacterales</taxon>
        <taxon>Roseomonadaceae</taxon>
        <taxon>Roseomonas</taxon>
    </lineage>
</organism>
<dbReference type="PANTHER" id="PTHR35790">
    <property type="entry name" value="HTH-TYPE TRANSCRIPTIONAL REGULATOR PCHR"/>
    <property type="match status" value="1"/>
</dbReference>
<dbReference type="PANTHER" id="PTHR35790:SF4">
    <property type="entry name" value="HTH-TYPE TRANSCRIPTIONAL REGULATOR PCHR"/>
    <property type="match status" value="1"/>
</dbReference>
<dbReference type="PROSITE" id="PS50995">
    <property type="entry name" value="HTH_MARR_2"/>
    <property type="match status" value="1"/>
</dbReference>
<dbReference type="SMART" id="SM00347">
    <property type="entry name" value="HTH_MARR"/>
    <property type="match status" value="1"/>
</dbReference>
<keyword evidence="2" id="KW-0238">DNA-binding</keyword>
<protein>
    <submittedName>
        <fullName evidence="5">MarR family transcriptional regulator</fullName>
    </submittedName>
</protein>
<dbReference type="Proteomes" id="UP000626026">
    <property type="component" value="Unassembled WGS sequence"/>
</dbReference>
<gene>
    <name evidence="5" type="ORF">IBL26_05885</name>
</gene>
<comment type="caution">
    <text evidence="5">The sequence shown here is derived from an EMBL/GenBank/DDBJ whole genome shotgun (WGS) entry which is preliminary data.</text>
</comment>